<gene>
    <name evidence="2" type="primary">LOC107931356</name>
</gene>
<accession>A0ABM3ARH9</accession>
<organism evidence="1 2">
    <name type="scientific">Gossypium hirsutum</name>
    <name type="common">Upland cotton</name>
    <name type="synonym">Gossypium mexicanum</name>
    <dbReference type="NCBI Taxonomy" id="3635"/>
    <lineage>
        <taxon>Eukaryota</taxon>
        <taxon>Viridiplantae</taxon>
        <taxon>Streptophyta</taxon>
        <taxon>Embryophyta</taxon>
        <taxon>Tracheophyta</taxon>
        <taxon>Spermatophyta</taxon>
        <taxon>Magnoliopsida</taxon>
        <taxon>eudicotyledons</taxon>
        <taxon>Gunneridae</taxon>
        <taxon>Pentapetalae</taxon>
        <taxon>rosids</taxon>
        <taxon>malvids</taxon>
        <taxon>Malvales</taxon>
        <taxon>Malvaceae</taxon>
        <taxon>Malvoideae</taxon>
        <taxon>Gossypium</taxon>
    </lineage>
</organism>
<name>A0ABM3ARH9_GOSHI</name>
<evidence type="ECO:0000313" key="2">
    <source>
        <dbReference type="RefSeq" id="XP_040957467.1"/>
    </source>
</evidence>
<dbReference type="Proteomes" id="UP000818029">
    <property type="component" value="Chromosome D09"/>
</dbReference>
<dbReference type="RefSeq" id="XP_040957467.1">
    <property type="nucleotide sequence ID" value="XM_041101533.1"/>
</dbReference>
<reference evidence="2" key="2">
    <citation type="submission" date="2025-08" db="UniProtKB">
        <authorList>
            <consortium name="RefSeq"/>
        </authorList>
    </citation>
    <scope>IDENTIFICATION</scope>
</reference>
<dbReference type="PANTHER" id="PTHR21669">
    <property type="entry name" value="CAPZ-INTERACTING PROTEIN AND RELATED PROTEINS"/>
    <property type="match status" value="1"/>
</dbReference>
<proteinExistence type="predicted"/>
<dbReference type="PANTHER" id="PTHR21669:SF29">
    <property type="entry name" value="WOUND-RESPONSIVE FAMILY PROTEIN ISOFORM 1"/>
    <property type="match status" value="1"/>
</dbReference>
<sequence>MAEAQGEKVGDHKPSKHVKVEQGRLNFVATNAVPREQSFVLLQNLDANSEHDKKLLDLFSTSVSSIRTTTNIGTKFEHSSCIGVSNKDASISPSNSEDVDKYRRVTVHSNNLENNTNSLATNQKYVEKKPCKKLESPVKKLMIENDVEGISTKVEQREKSCGELPDLNLPVYPVQSEKSHSLQSKDVSNLRTKGIMLERAMRELEKVVAQSRLSTMEVQDIDASSTTIKRRLPCEVKQKLAKVARLAHSSQGKISKELINKLMNILGHSVQLRTLKRNLKEMILMGLSAKQEKASRFEQIKLEVIEMIKSQASMLGDVPTCDIQEVLGYEEKVALKKQYSMDNVIEDKICDLYDLYTQGIDEDKGPQIRKLYVEAHGIRAYLISLPLYWKAHPLSSCSAEFCRQKLRVQTTHTATRNLPFPTHRRVSTILTTTFSSALSNMSCPIISTQLAELWPNGIMDKHGIKSAICRAKERRRALSEHDKRGQEKEVGTENEDRCCRSLFSFSIAGWARESSFCV</sequence>
<evidence type="ECO:0000313" key="1">
    <source>
        <dbReference type="Proteomes" id="UP000818029"/>
    </source>
</evidence>
<reference evidence="1" key="1">
    <citation type="journal article" date="2020" name="Nat. Genet.">
        <title>Genomic diversifications of five Gossypium allopolyploid species and their impact on cotton improvement.</title>
        <authorList>
            <person name="Chen Z.J."/>
            <person name="Sreedasyam A."/>
            <person name="Ando A."/>
            <person name="Song Q."/>
            <person name="De Santiago L.M."/>
            <person name="Hulse-Kemp A.M."/>
            <person name="Ding M."/>
            <person name="Ye W."/>
            <person name="Kirkbride R.C."/>
            <person name="Jenkins J."/>
            <person name="Plott C."/>
            <person name="Lovell J."/>
            <person name="Lin Y.M."/>
            <person name="Vaughn R."/>
            <person name="Liu B."/>
            <person name="Simpson S."/>
            <person name="Scheffler B.E."/>
            <person name="Wen L."/>
            <person name="Saski C.A."/>
            <person name="Grover C.E."/>
            <person name="Hu G."/>
            <person name="Conover J.L."/>
            <person name="Carlson J.W."/>
            <person name="Shu S."/>
            <person name="Boston L.B."/>
            <person name="Williams M."/>
            <person name="Peterson D.G."/>
            <person name="McGee K."/>
            <person name="Jones D.C."/>
            <person name="Wendel J.F."/>
            <person name="Stelly D.M."/>
            <person name="Grimwood J."/>
            <person name="Schmutz J."/>
        </authorList>
    </citation>
    <scope>NUCLEOTIDE SEQUENCE [LARGE SCALE GENOMIC DNA]</scope>
    <source>
        <strain evidence="1">cv. TM-1</strain>
    </source>
</reference>
<protein>
    <submittedName>
        <fullName evidence="2">Ubinuclein-2 isoform X4</fullName>
    </submittedName>
</protein>
<dbReference type="GeneID" id="107931356"/>
<keyword evidence="1" id="KW-1185">Reference proteome</keyword>